<dbReference type="AlphaFoldDB" id="F3SHF3"/>
<dbReference type="Proteomes" id="UP000003378">
    <property type="component" value="Unassembled WGS sequence"/>
</dbReference>
<accession>F3SHF3</accession>
<dbReference type="HOGENOM" id="CLU_2959007_0_0_9"/>
<dbReference type="EMBL" id="AFDP01000008">
    <property type="protein sequence ID" value="EGG40362.1"/>
    <property type="molecule type" value="Genomic_DNA"/>
</dbReference>
<organism evidence="1 2">
    <name type="scientific">Streptococcus sanguinis SK1087</name>
    <dbReference type="NCBI Taxonomy" id="888824"/>
    <lineage>
        <taxon>Bacteria</taxon>
        <taxon>Bacillati</taxon>
        <taxon>Bacillota</taxon>
        <taxon>Bacilli</taxon>
        <taxon>Lactobacillales</taxon>
        <taxon>Streptococcaceae</taxon>
        <taxon>Streptococcus</taxon>
    </lineage>
</organism>
<proteinExistence type="predicted"/>
<sequence length="62" mass="7400">MYEVLETDKSKSDQDIANDFFKFPMIILSKFIMYDRIKIFPITMMYISLMSQIKKIALFHLG</sequence>
<name>F3SHF3_STRSA</name>
<comment type="caution">
    <text evidence="1">The sequence shown here is derived from an EMBL/GenBank/DDBJ whole genome shotgun (WGS) entry which is preliminary data.</text>
</comment>
<gene>
    <name evidence="1" type="ORF">HMPREF9397_0575</name>
</gene>
<protein>
    <submittedName>
        <fullName evidence="1">Uncharacterized protein</fullName>
    </submittedName>
</protein>
<evidence type="ECO:0000313" key="1">
    <source>
        <dbReference type="EMBL" id="EGG40362.1"/>
    </source>
</evidence>
<reference evidence="1 2" key="1">
    <citation type="submission" date="2011-03" db="EMBL/GenBank/DDBJ databases">
        <authorList>
            <person name="Muzny D."/>
            <person name="Qin X."/>
            <person name="Deng J."/>
            <person name="Jiang H."/>
            <person name="Liu Y."/>
            <person name="Qu J."/>
            <person name="Song X.-Z."/>
            <person name="Zhang L."/>
            <person name="Thornton R."/>
            <person name="Coyle M."/>
            <person name="Francisco L."/>
            <person name="Jackson L."/>
            <person name="Javaid M."/>
            <person name="Korchina V."/>
            <person name="Kovar C."/>
            <person name="Mata R."/>
            <person name="Mathew T."/>
            <person name="Ngo R."/>
            <person name="Nguyen L."/>
            <person name="Nguyen N."/>
            <person name="Okwuonu G."/>
            <person name="Ongeri F."/>
            <person name="Pham C."/>
            <person name="Simmons D."/>
            <person name="Wilczek-Boney K."/>
            <person name="Hale W."/>
            <person name="Jakkamsetti A."/>
            <person name="Pham P."/>
            <person name="Ruth R."/>
            <person name="San Lucas F."/>
            <person name="Warren J."/>
            <person name="Zhang J."/>
            <person name="Zhao Z."/>
            <person name="Zhou C."/>
            <person name="Zhu D."/>
            <person name="Lee S."/>
            <person name="Bess C."/>
            <person name="Blankenburg K."/>
            <person name="Forbes L."/>
            <person name="Fu Q."/>
            <person name="Gubbala S."/>
            <person name="Hirani K."/>
            <person name="Jayaseelan J.C."/>
            <person name="Lara F."/>
            <person name="Munidasa M."/>
            <person name="Palculict T."/>
            <person name="Patil S."/>
            <person name="Pu L.-L."/>
            <person name="Saada N."/>
            <person name="Tang L."/>
            <person name="Weissenberger G."/>
            <person name="Zhu Y."/>
            <person name="Hemphill L."/>
            <person name="Shang Y."/>
            <person name="Youmans B."/>
            <person name="Ayvaz T."/>
            <person name="Ross M."/>
            <person name="Santibanez J."/>
            <person name="Aqrawi P."/>
            <person name="Gross S."/>
            <person name="Joshi V."/>
            <person name="Fowler G."/>
            <person name="Nazareth L."/>
            <person name="Reid J."/>
            <person name="Worley K."/>
            <person name="Petrosino J."/>
            <person name="Highlander S."/>
            <person name="Gibbs R."/>
        </authorList>
    </citation>
    <scope>NUCLEOTIDE SEQUENCE [LARGE SCALE GENOMIC DNA]</scope>
    <source>
        <strain evidence="1 2">SK1087</strain>
    </source>
</reference>
<evidence type="ECO:0000313" key="2">
    <source>
        <dbReference type="Proteomes" id="UP000003378"/>
    </source>
</evidence>